<feature type="compositionally biased region" description="Basic and acidic residues" evidence="1">
    <location>
        <begin position="60"/>
        <end position="73"/>
    </location>
</feature>
<dbReference type="Proteomes" id="UP000504693">
    <property type="component" value="Chromosome"/>
</dbReference>
<feature type="region of interest" description="Disordered" evidence="1">
    <location>
        <begin position="60"/>
        <end position="97"/>
    </location>
</feature>
<dbReference type="EMBL" id="CP053921">
    <property type="protein sequence ID" value="QKG70956.1"/>
    <property type="molecule type" value="Genomic_DNA"/>
</dbReference>
<dbReference type="RefSeq" id="WP_173213455.1">
    <property type="nucleotide sequence ID" value="NZ_CP053921.1"/>
</dbReference>
<dbReference type="AlphaFoldDB" id="A0A7D3XUV0"/>
<protein>
    <submittedName>
        <fullName evidence="2">Uncharacterized protein</fullName>
    </submittedName>
</protein>
<accession>A0A7D3XUV0</accession>
<organism evidence="2 3">
    <name type="scientific">Erythrobacter mangrovi</name>
    <dbReference type="NCBI Taxonomy" id="2739433"/>
    <lineage>
        <taxon>Bacteria</taxon>
        <taxon>Pseudomonadati</taxon>
        <taxon>Pseudomonadota</taxon>
        <taxon>Alphaproteobacteria</taxon>
        <taxon>Sphingomonadales</taxon>
        <taxon>Erythrobacteraceae</taxon>
        <taxon>Erythrobacter/Porphyrobacter group</taxon>
        <taxon>Erythrobacter</taxon>
    </lineage>
</organism>
<reference evidence="2 3" key="1">
    <citation type="submission" date="2020-05" db="EMBL/GenBank/DDBJ databases">
        <title>Erythrobacter mangrovi sp. nov., isolated from rhizosphere soil of mangrove plant (Kandelia candel).</title>
        <authorList>
            <person name="Ye Y.H."/>
        </authorList>
    </citation>
    <scope>NUCLEOTIDE SEQUENCE [LARGE SCALE GENOMIC DNA]</scope>
    <source>
        <strain evidence="2 3">EB310</strain>
    </source>
</reference>
<gene>
    <name evidence="2" type="ORF">HQR01_05990</name>
</gene>
<sequence>MFEGQFNRTGVPETRESADLQRFRWTDLVARLAATRDLRDEIARVEGGFGAFAEVRREGGEKGKDAVYHDGSGHGKAGKLGLGTAANDAVQGDRETE</sequence>
<evidence type="ECO:0000313" key="3">
    <source>
        <dbReference type="Proteomes" id="UP000504693"/>
    </source>
</evidence>
<evidence type="ECO:0000256" key="1">
    <source>
        <dbReference type="SAM" id="MobiDB-lite"/>
    </source>
</evidence>
<evidence type="ECO:0000313" key="2">
    <source>
        <dbReference type="EMBL" id="QKG70956.1"/>
    </source>
</evidence>
<proteinExistence type="predicted"/>
<dbReference type="KEGG" id="emv:HQR01_05990"/>
<keyword evidence="3" id="KW-1185">Reference proteome</keyword>
<name>A0A7D3XUV0_9SPHN</name>